<dbReference type="STRING" id="765257.A0A0C9YDM7"/>
<name>A0A0C9YDM7_9AGAM</name>
<dbReference type="EMBL" id="KN833922">
    <property type="protein sequence ID" value="KIK14796.1"/>
    <property type="molecule type" value="Genomic_DNA"/>
</dbReference>
<feature type="non-terminal residue" evidence="2">
    <location>
        <position position="1"/>
    </location>
</feature>
<feature type="domain" description="Integrase core" evidence="1">
    <location>
        <begin position="111"/>
        <end position="287"/>
    </location>
</feature>
<dbReference type="OrthoDB" id="5946233at2759"/>
<evidence type="ECO:0000313" key="2">
    <source>
        <dbReference type="EMBL" id="KIK14796.1"/>
    </source>
</evidence>
<evidence type="ECO:0000313" key="3">
    <source>
        <dbReference type="Proteomes" id="UP000054018"/>
    </source>
</evidence>
<dbReference type="AlphaFoldDB" id="A0A0C9YDM7"/>
<dbReference type="PANTHER" id="PTHR46177">
    <property type="entry name" value="INTEGRASE CATALYTIC DOMAIN-CONTAINING PROTEIN"/>
    <property type="match status" value="1"/>
</dbReference>
<proteinExistence type="predicted"/>
<accession>A0A0C9YDM7</accession>
<evidence type="ECO:0000259" key="1">
    <source>
        <dbReference type="Pfam" id="PF24764"/>
    </source>
</evidence>
<dbReference type="Pfam" id="PF24764">
    <property type="entry name" value="rva_4"/>
    <property type="match status" value="1"/>
</dbReference>
<dbReference type="Proteomes" id="UP000054018">
    <property type="component" value="Unassembled WGS sequence"/>
</dbReference>
<dbReference type="PANTHER" id="PTHR46177:SF1">
    <property type="entry name" value="INTEGRASE CATALYTIC DOMAIN-CONTAINING PROTEIN"/>
    <property type="match status" value="1"/>
</dbReference>
<reference evidence="3" key="2">
    <citation type="submission" date="2015-01" db="EMBL/GenBank/DDBJ databases">
        <title>Evolutionary Origins and Diversification of the Mycorrhizal Mutualists.</title>
        <authorList>
            <consortium name="DOE Joint Genome Institute"/>
            <consortium name="Mycorrhizal Genomics Consortium"/>
            <person name="Kohler A."/>
            <person name="Kuo A."/>
            <person name="Nagy L.G."/>
            <person name="Floudas D."/>
            <person name="Copeland A."/>
            <person name="Barry K.W."/>
            <person name="Cichocki N."/>
            <person name="Veneault-Fourrey C."/>
            <person name="LaButti K."/>
            <person name="Lindquist E.A."/>
            <person name="Lipzen A."/>
            <person name="Lundell T."/>
            <person name="Morin E."/>
            <person name="Murat C."/>
            <person name="Riley R."/>
            <person name="Ohm R."/>
            <person name="Sun H."/>
            <person name="Tunlid A."/>
            <person name="Henrissat B."/>
            <person name="Grigoriev I.V."/>
            <person name="Hibbett D.S."/>
            <person name="Martin F."/>
        </authorList>
    </citation>
    <scope>NUCLEOTIDE SEQUENCE [LARGE SCALE GENOMIC DNA]</scope>
    <source>
        <strain evidence="3">441</strain>
    </source>
</reference>
<organism evidence="2 3">
    <name type="scientific">Pisolithus microcarpus 441</name>
    <dbReference type="NCBI Taxonomy" id="765257"/>
    <lineage>
        <taxon>Eukaryota</taxon>
        <taxon>Fungi</taxon>
        <taxon>Dikarya</taxon>
        <taxon>Basidiomycota</taxon>
        <taxon>Agaricomycotina</taxon>
        <taxon>Agaricomycetes</taxon>
        <taxon>Agaricomycetidae</taxon>
        <taxon>Boletales</taxon>
        <taxon>Sclerodermatineae</taxon>
        <taxon>Pisolithaceae</taxon>
        <taxon>Pisolithus</taxon>
    </lineage>
</organism>
<protein>
    <submittedName>
        <fullName evidence="2">Unplaced genomic scaffold scaffold_238, whole genome shotgun sequence</fullName>
    </submittedName>
</protein>
<gene>
    <name evidence="2" type="ORF">PISMIDRAFT_59358</name>
</gene>
<dbReference type="HOGENOM" id="CLU_038374_0_1_1"/>
<dbReference type="InterPro" id="IPR058913">
    <property type="entry name" value="Integrase_dom_put"/>
</dbReference>
<keyword evidence="3" id="KW-1185">Reference proteome</keyword>
<sequence length="365" mass="42985">DTEILQELHKHIDTSRYGIGLTSLRAIRKDLGLYGTHQQGHTPESIRDVMVELRRTYPNAGTREMISLLFHEKQMSVARSVVQKYFLLHEPELIHQRKACRLRRRRFWAAGVNDIWAVDQHDKWLRFGLALHTGVEPFSGKILWIRVWHSNRNPQLILTYFLDAVRDHGHIPLVTQSDPGTENFGIANAQTMLRQWHDPSLIGTLQHRWMRHKKNITPEIMWSQLRRRFTPGFETILEQGVKEGWYDIDNTLERLVFRWLFIPWLQQELDAYRDRVNNTAKRRDRNKVLPHGVPNLIYDDPGDYEALDFKVKVDPAAVEHVQALYITPSHPVFDLVPPAFGVFIEECYEHMGRPPITRENVWTLY</sequence>
<feature type="non-terminal residue" evidence="2">
    <location>
        <position position="365"/>
    </location>
</feature>
<reference evidence="2 3" key="1">
    <citation type="submission" date="2014-04" db="EMBL/GenBank/DDBJ databases">
        <authorList>
            <consortium name="DOE Joint Genome Institute"/>
            <person name="Kuo A."/>
            <person name="Kohler A."/>
            <person name="Costa M.D."/>
            <person name="Nagy L.G."/>
            <person name="Floudas D."/>
            <person name="Copeland A."/>
            <person name="Barry K.W."/>
            <person name="Cichocki N."/>
            <person name="Veneault-Fourrey C."/>
            <person name="LaButti K."/>
            <person name="Lindquist E.A."/>
            <person name="Lipzen A."/>
            <person name="Lundell T."/>
            <person name="Morin E."/>
            <person name="Murat C."/>
            <person name="Sun H."/>
            <person name="Tunlid A."/>
            <person name="Henrissat B."/>
            <person name="Grigoriev I.V."/>
            <person name="Hibbett D.S."/>
            <person name="Martin F."/>
            <person name="Nordberg H.P."/>
            <person name="Cantor M.N."/>
            <person name="Hua S.X."/>
        </authorList>
    </citation>
    <scope>NUCLEOTIDE SEQUENCE [LARGE SCALE GENOMIC DNA]</scope>
    <source>
        <strain evidence="2 3">441</strain>
    </source>
</reference>